<dbReference type="Proteomes" id="UP000327157">
    <property type="component" value="Chromosome 1"/>
</dbReference>
<feature type="region of interest" description="Disordered" evidence="1">
    <location>
        <begin position="60"/>
        <end position="79"/>
    </location>
</feature>
<sequence>MVDKNNDKSVRDANPHDLREHFEFAHAIAVAMGNNWPTSEWRSWKDVLGNVKKAMSHLIRTQSQVTSTPSLTATPSPTTTPTTVAITLVEMDHRSVNLRRHRRFLQWRYLLAPDVLTGILALRTRCRHRDPQPMPRVRGQKNTSGPCRQLKTTKVTRVTNGPPTAEQDSALAYDVGHVVQTFCPMLWKSWKAMPEETKNKVRDLLFTNYNLEDMDEDMFTYLNRLFFECYKQWKSDLHQFFQQFDDPQVALEEGCPKELEDQQDSWKKAKANKINLENKTLLHHLGSRPFSFRIEARQKEGSKFPEIDIFANVYVRLGNELTESLHVTIGFH</sequence>
<reference evidence="2 3" key="1">
    <citation type="submission" date="2019-09" db="EMBL/GenBank/DDBJ databases">
        <authorList>
            <person name="Ou C."/>
        </authorList>
    </citation>
    <scope>NUCLEOTIDE SEQUENCE [LARGE SCALE GENOMIC DNA]</scope>
    <source>
        <strain evidence="2">S2</strain>
        <tissue evidence="2">Leaf</tissue>
    </source>
</reference>
<protein>
    <submittedName>
        <fullName evidence="2">Uncharacterized protein</fullName>
    </submittedName>
</protein>
<keyword evidence="3" id="KW-1185">Reference proteome</keyword>
<reference evidence="3" key="2">
    <citation type="submission" date="2019-10" db="EMBL/GenBank/DDBJ databases">
        <title>A de novo genome assembly of a pear dwarfing rootstock.</title>
        <authorList>
            <person name="Wang F."/>
            <person name="Wang J."/>
            <person name="Li S."/>
            <person name="Zhang Y."/>
            <person name="Fang M."/>
            <person name="Ma L."/>
            <person name="Zhao Y."/>
            <person name="Jiang S."/>
        </authorList>
    </citation>
    <scope>NUCLEOTIDE SEQUENCE [LARGE SCALE GENOMIC DNA]</scope>
</reference>
<dbReference type="OrthoDB" id="1921870at2759"/>
<dbReference type="EMBL" id="SMOL01000768">
    <property type="protein sequence ID" value="KAB2597901.1"/>
    <property type="molecule type" value="Genomic_DNA"/>
</dbReference>
<accession>A0A5N5F764</accession>
<organism evidence="2 3">
    <name type="scientific">Pyrus ussuriensis x Pyrus communis</name>
    <dbReference type="NCBI Taxonomy" id="2448454"/>
    <lineage>
        <taxon>Eukaryota</taxon>
        <taxon>Viridiplantae</taxon>
        <taxon>Streptophyta</taxon>
        <taxon>Embryophyta</taxon>
        <taxon>Tracheophyta</taxon>
        <taxon>Spermatophyta</taxon>
        <taxon>Magnoliopsida</taxon>
        <taxon>eudicotyledons</taxon>
        <taxon>Gunneridae</taxon>
        <taxon>Pentapetalae</taxon>
        <taxon>rosids</taxon>
        <taxon>fabids</taxon>
        <taxon>Rosales</taxon>
        <taxon>Rosaceae</taxon>
        <taxon>Amygdaloideae</taxon>
        <taxon>Maleae</taxon>
        <taxon>Pyrus</taxon>
    </lineage>
</organism>
<feature type="compositionally biased region" description="Low complexity" evidence="1">
    <location>
        <begin position="65"/>
        <end position="79"/>
    </location>
</feature>
<reference evidence="2 3" key="3">
    <citation type="submission" date="2019-11" db="EMBL/GenBank/DDBJ databases">
        <title>A de novo genome assembly of a pear dwarfing rootstock.</title>
        <authorList>
            <person name="Wang F."/>
            <person name="Wang J."/>
            <person name="Li S."/>
            <person name="Zhang Y."/>
            <person name="Fang M."/>
            <person name="Ma L."/>
            <person name="Zhao Y."/>
            <person name="Jiang S."/>
        </authorList>
    </citation>
    <scope>NUCLEOTIDE SEQUENCE [LARGE SCALE GENOMIC DNA]</scope>
    <source>
        <strain evidence="2">S2</strain>
        <tissue evidence="2">Leaf</tissue>
    </source>
</reference>
<name>A0A5N5F764_9ROSA</name>
<dbReference type="AlphaFoldDB" id="A0A5N5F764"/>
<proteinExistence type="predicted"/>
<evidence type="ECO:0000256" key="1">
    <source>
        <dbReference type="SAM" id="MobiDB-lite"/>
    </source>
</evidence>
<gene>
    <name evidence="2" type="ORF">D8674_000821</name>
</gene>
<comment type="caution">
    <text evidence="2">The sequence shown here is derived from an EMBL/GenBank/DDBJ whole genome shotgun (WGS) entry which is preliminary data.</text>
</comment>
<evidence type="ECO:0000313" key="2">
    <source>
        <dbReference type="EMBL" id="KAB2597901.1"/>
    </source>
</evidence>
<evidence type="ECO:0000313" key="3">
    <source>
        <dbReference type="Proteomes" id="UP000327157"/>
    </source>
</evidence>